<dbReference type="Proteomes" id="UP001385951">
    <property type="component" value="Unassembled WGS sequence"/>
</dbReference>
<dbReference type="SUPFAM" id="SSF53335">
    <property type="entry name" value="S-adenosyl-L-methionine-dependent methyltransferases"/>
    <property type="match status" value="1"/>
</dbReference>
<evidence type="ECO:0000313" key="7">
    <source>
        <dbReference type="Proteomes" id="UP001385951"/>
    </source>
</evidence>
<keyword evidence="1" id="KW-0489">Methyltransferase</keyword>
<dbReference type="InterPro" id="IPR029063">
    <property type="entry name" value="SAM-dependent_MTases_sf"/>
</dbReference>
<dbReference type="Gene3D" id="3.40.50.150">
    <property type="entry name" value="Vaccinia Virus protein VP39"/>
    <property type="match status" value="1"/>
</dbReference>
<dbReference type="InterPro" id="IPR036388">
    <property type="entry name" value="WH-like_DNA-bd_sf"/>
</dbReference>
<evidence type="ECO:0000256" key="2">
    <source>
        <dbReference type="ARBA" id="ARBA00022679"/>
    </source>
</evidence>
<dbReference type="PANTHER" id="PTHR43712:SF2">
    <property type="entry name" value="O-METHYLTRANSFERASE CICE"/>
    <property type="match status" value="1"/>
</dbReference>
<protein>
    <recommendedName>
        <fullName evidence="8">S-adenosyl-L-methionine-dependent methyltransferase</fullName>
    </recommendedName>
</protein>
<dbReference type="SUPFAM" id="SSF46785">
    <property type="entry name" value="Winged helix' DNA-binding domain"/>
    <property type="match status" value="1"/>
</dbReference>
<dbReference type="EMBL" id="JASBNA010000021">
    <property type="protein sequence ID" value="KAK7685213.1"/>
    <property type="molecule type" value="Genomic_DNA"/>
</dbReference>
<dbReference type="GO" id="GO:0032259">
    <property type="term" value="P:methylation"/>
    <property type="evidence" value="ECO:0007669"/>
    <property type="project" value="UniProtKB-KW"/>
</dbReference>
<dbReference type="InterPro" id="IPR012967">
    <property type="entry name" value="COMT_dimerisation"/>
</dbReference>
<organism evidence="6 7">
    <name type="scientific">Cerrena zonata</name>
    <dbReference type="NCBI Taxonomy" id="2478898"/>
    <lineage>
        <taxon>Eukaryota</taxon>
        <taxon>Fungi</taxon>
        <taxon>Dikarya</taxon>
        <taxon>Basidiomycota</taxon>
        <taxon>Agaricomycotina</taxon>
        <taxon>Agaricomycetes</taxon>
        <taxon>Polyporales</taxon>
        <taxon>Cerrenaceae</taxon>
        <taxon>Cerrena</taxon>
    </lineage>
</organism>
<dbReference type="PROSITE" id="PS51683">
    <property type="entry name" value="SAM_OMT_II"/>
    <property type="match status" value="1"/>
</dbReference>
<dbReference type="Pfam" id="PF00891">
    <property type="entry name" value="Methyltransf_2"/>
    <property type="match status" value="1"/>
</dbReference>
<sequence>MDDMFAELDTLVSLIASSVDKLKQEFKESGKPVPSIHSTESHPFDTGPISQRFDDALRTVQGACAQLTTLVSPPQLTVANLGFSQYTTACIGVVLKAKVADHLQSKSEGMPISRLAEVTKVDVNKLARVLRLLATKQCFREVSPDIFANNRLSILLVDGSPFSALTKLMSDENYHAGCALADTLLDPVATSSSSPKDSPFSRALRYDGSLWDWYKDVDPEKGERFGQAMIGFSAILKYDSILNGFPWKDQPQGTTVCDVGGGVGHISMHFAKACPQLHLTVQDRPETVEQALQLWNNAEPEIMKEGRVNFVPINFLEESPVKGCDYYFLKSVIHDWADPDCRRILTNVKKVMKPTARLIIHECLIQHVSKDDSEESHFVSTAPKPLLPNYGEGRIFEYLMDICMLGLVNAKERTLREFIALGKDCGLELVKVWDCGLQNSLEFKLANVWVK</sequence>
<evidence type="ECO:0000259" key="4">
    <source>
        <dbReference type="Pfam" id="PF00891"/>
    </source>
</evidence>
<gene>
    <name evidence="6" type="ORF">QCA50_011576</name>
</gene>
<evidence type="ECO:0000313" key="6">
    <source>
        <dbReference type="EMBL" id="KAK7685213.1"/>
    </source>
</evidence>
<accession>A0AAW0FVV5</accession>
<dbReference type="GO" id="GO:0008171">
    <property type="term" value="F:O-methyltransferase activity"/>
    <property type="evidence" value="ECO:0007669"/>
    <property type="project" value="InterPro"/>
</dbReference>
<reference evidence="6 7" key="1">
    <citation type="submission" date="2022-09" db="EMBL/GenBank/DDBJ databases">
        <authorList>
            <person name="Palmer J.M."/>
        </authorList>
    </citation>
    <scope>NUCLEOTIDE SEQUENCE [LARGE SCALE GENOMIC DNA]</scope>
    <source>
        <strain evidence="6 7">DSM 7382</strain>
    </source>
</reference>
<dbReference type="AlphaFoldDB" id="A0AAW0FVV5"/>
<dbReference type="InterPro" id="IPR016461">
    <property type="entry name" value="COMT-like"/>
</dbReference>
<dbReference type="PANTHER" id="PTHR43712">
    <property type="entry name" value="PUTATIVE (AFU_ORTHOLOGUE AFUA_4G14580)-RELATED"/>
    <property type="match status" value="1"/>
</dbReference>
<dbReference type="Pfam" id="PF08100">
    <property type="entry name" value="Dimerisation"/>
    <property type="match status" value="1"/>
</dbReference>
<keyword evidence="2" id="KW-0808">Transferase</keyword>
<evidence type="ECO:0000256" key="3">
    <source>
        <dbReference type="ARBA" id="ARBA00022691"/>
    </source>
</evidence>
<feature type="domain" description="O-methyltransferase C-terminal" evidence="4">
    <location>
        <begin position="210"/>
        <end position="377"/>
    </location>
</feature>
<comment type="caution">
    <text evidence="6">The sequence shown here is derived from an EMBL/GenBank/DDBJ whole genome shotgun (WGS) entry which is preliminary data.</text>
</comment>
<dbReference type="InterPro" id="IPR001077">
    <property type="entry name" value="COMT_C"/>
</dbReference>
<keyword evidence="7" id="KW-1185">Reference proteome</keyword>
<feature type="domain" description="O-methyltransferase dimerisation" evidence="5">
    <location>
        <begin position="86"/>
        <end position="157"/>
    </location>
</feature>
<name>A0AAW0FVV5_9APHY</name>
<evidence type="ECO:0008006" key="8">
    <source>
        <dbReference type="Google" id="ProtNLM"/>
    </source>
</evidence>
<dbReference type="InterPro" id="IPR036390">
    <property type="entry name" value="WH_DNA-bd_sf"/>
</dbReference>
<proteinExistence type="predicted"/>
<evidence type="ECO:0000259" key="5">
    <source>
        <dbReference type="Pfam" id="PF08100"/>
    </source>
</evidence>
<keyword evidence="3" id="KW-0949">S-adenosyl-L-methionine</keyword>
<dbReference type="CDD" id="cd02440">
    <property type="entry name" value="AdoMet_MTases"/>
    <property type="match status" value="1"/>
</dbReference>
<evidence type="ECO:0000256" key="1">
    <source>
        <dbReference type="ARBA" id="ARBA00022603"/>
    </source>
</evidence>
<dbReference type="Gene3D" id="1.10.10.10">
    <property type="entry name" value="Winged helix-like DNA-binding domain superfamily/Winged helix DNA-binding domain"/>
    <property type="match status" value="1"/>
</dbReference>